<reference evidence="2 3" key="1">
    <citation type="submission" date="2020-06" db="EMBL/GenBank/DDBJ databases">
        <title>Methanolobus halotolerans sp. nov., isolated from a saline lake Tus in Siberia.</title>
        <authorList>
            <person name="Shen Y."/>
            <person name="Chen S.-C."/>
            <person name="Lai M.-C."/>
            <person name="Huang H.-H."/>
            <person name="Chiu H.-H."/>
            <person name="Tang S.-L."/>
            <person name="Rogozin D.Y."/>
            <person name="Degermendzhy A.G."/>
        </authorList>
    </citation>
    <scope>NUCLEOTIDE SEQUENCE [LARGE SCALE GENOMIC DNA]</scope>
    <source>
        <strain evidence="2 3">DSM 21339</strain>
    </source>
</reference>
<dbReference type="Pfam" id="PF19134">
    <property type="entry name" value="DUF5817"/>
    <property type="match status" value="1"/>
</dbReference>
<gene>
    <name evidence="2" type="ORF">HWN40_12380</name>
</gene>
<name>A0A7D5I214_9EURY</name>
<sequence length="171" mass="19225">MASFGVIVCPKCREHAQIIETSGSKNTRCQKCGSNLEIRKLRIFFQSADVEEAISARTVIQARLHGQEKDFEAVFSDSFNAAKTPETTNFGEFGVSLKDFKDKRKPRKPKKNKIQVILDILRLNGGRMGIESLEDSVRRYGIDEDDLEKIIEKLISSGEIYEPSTGILSLI</sequence>
<organism evidence="2 3">
    <name type="scientific">Methanolobus zinderi</name>
    <dbReference type="NCBI Taxonomy" id="536044"/>
    <lineage>
        <taxon>Archaea</taxon>
        <taxon>Methanobacteriati</taxon>
        <taxon>Methanobacteriota</taxon>
        <taxon>Stenosarchaea group</taxon>
        <taxon>Methanomicrobia</taxon>
        <taxon>Methanosarcinales</taxon>
        <taxon>Methanosarcinaceae</taxon>
        <taxon>Methanolobus</taxon>
    </lineage>
</organism>
<protein>
    <recommendedName>
        <fullName evidence="1">DUF5817 domain-containing protein</fullName>
    </recommendedName>
</protein>
<dbReference type="EMBL" id="CP058215">
    <property type="protein sequence ID" value="QLC50966.1"/>
    <property type="molecule type" value="Genomic_DNA"/>
</dbReference>
<evidence type="ECO:0000313" key="2">
    <source>
        <dbReference type="EMBL" id="QLC50966.1"/>
    </source>
</evidence>
<dbReference type="InterPro" id="IPR036388">
    <property type="entry name" value="WH-like_DNA-bd_sf"/>
</dbReference>
<evidence type="ECO:0000259" key="1">
    <source>
        <dbReference type="Pfam" id="PF19134"/>
    </source>
</evidence>
<accession>A0A7D5I214</accession>
<feature type="domain" description="DUF5817" evidence="1">
    <location>
        <begin position="4"/>
        <end position="62"/>
    </location>
</feature>
<dbReference type="InterPro" id="IPR043855">
    <property type="entry name" value="DUF5817"/>
</dbReference>
<dbReference type="RefSeq" id="WP_176966021.1">
    <property type="nucleotide sequence ID" value="NZ_CP058215.1"/>
</dbReference>
<proteinExistence type="predicted"/>
<dbReference type="Gene3D" id="3.90.820.10">
    <property type="entry name" value="Structural Genomics, Unknown Function 30-nov-00 1gh9 Mol_id"/>
    <property type="match status" value="1"/>
</dbReference>
<keyword evidence="3" id="KW-1185">Reference proteome</keyword>
<dbReference type="Gene3D" id="1.10.10.10">
    <property type="entry name" value="Winged helix-like DNA-binding domain superfamily/Winged helix DNA-binding domain"/>
    <property type="match status" value="1"/>
</dbReference>
<dbReference type="Proteomes" id="UP000509594">
    <property type="component" value="Chromosome"/>
</dbReference>
<dbReference type="KEGG" id="mzi:HWN40_12380"/>
<dbReference type="AlphaFoldDB" id="A0A7D5I214"/>
<dbReference type="GeneID" id="55822485"/>
<evidence type="ECO:0000313" key="3">
    <source>
        <dbReference type="Proteomes" id="UP000509594"/>
    </source>
</evidence>
<dbReference type="OrthoDB" id="142616at2157"/>